<dbReference type="EMBL" id="JASEJX010000016">
    <property type="protein sequence ID" value="KAK4513898.1"/>
    <property type="molecule type" value="Genomic_DNA"/>
</dbReference>
<dbReference type="AlphaFoldDB" id="A0AAN7DBU2"/>
<name>A0AAN7DBU2_9FUNG</name>
<dbReference type="GeneID" id="89949591"/>
<reference evidence="1 2" key="1">
    <citation type="submission" date="2022-11" db="EMBL/GenBank/DDBJ databases">
        <title>Mucor velutinosus strain NIH1002 WGS.</title>
        <authorList>
            <person name="Subramanian P."/>
            <person name="Mullikin J.C."/>
            <person name="Segre J.A."/>
            <person name="Zelazny A.M."/>
        </authorList>
    </citation>
    <scope>NUCLEOTIDE SEQUENCE [LARGE SCALE GENOMIC DNA]</scope>
    <source>
        <strain evidence="1 2">NIH1002</strain>
    </source>
</reference>
<proteinExistence type="predicted"/>
<keyword evidence="2" id="KW-1185">Reference proteome</keyword>
<protein>
    <submittedName>
        <fullName evidence="1">Uncharacterized protein</fullName>
    </submittedName>
</protein>
<dbReference type="Proteomes" id="UP001304243">
    <property type="component" value="Unassembled WGS sequence"/>
</dbReference>
<organism evidence="1 2">
    <name type="scientific">Mucor velutinosus</name>
    <dbReference type="NCBI Taxonomy" id="708070"/>
    <lineage>
        <taxon>Eukaryota</taxon>
        <taxon>Fungi</taxon>
        <taxon>Fungi incertae sedis</taxon>
        <taxon>Mucoromycota</taxon>
        <taxon>Mucoromycotina</taxon>
        <taxon>Mucoromycetes</taxon>
        <taxon>Mucorales</taxon>
        <taxon>Mucorineae</taxon>
        <taxon>Mucoraceae</taxon>
        <taxon>Mucor</taxon>
    </lineage>
</organism>
<gene>
    <name evidence="1" type="ORF">ATC70_005905</name>
</gene>
<accession>A0AAN7DBU2</accession>
<dbReference type="RefSeq" id="XP_064680564.1">
    <property type="nucleotide sequence ID" value="XM_064825187.1"/>
</dbReference>
<comment type="caution">
    <text evidence="1">The sequence shown here is derived from an EMBL/GenBank/DDBJ whole genome shotgun (WGS) entry which is preliminary data.</text>
</comment>
<evidence type="ECO:0000313" key="2">
    <source>
        <dbReference type="Proteomes" id="UP001304243"/>
    </source>
</evidence>
<evidence type="ECO:0000313" key="1">
    <source>
        <dbReference type="EMBL" id="KAK4513898.1"/>
    </source>
</evidence>
<sequence>MVFASFKSNLLSLTGAIVNRVCSAVSSSAIKTGEDVLSAPNFKAYGFLEDIYHFRLQLAKDNSYCIMEEVGKIPVQIDYNSKVQFSSVGEAKAAMSADLLEACCSPLPGKFDSPQLYCNMSPYQQMLADKRADEESFDFVEYPDNADDETIIANQPIQETNINFQEEKGSLKSLKTKLFHLSQK</sequence>